<dbReference type="PANTHER" id="PTHR35004:SF8">
    <property type="entry name" value="TRANSPOSASE RV3428C-RELATED"/>
    <property type="match status" value="1"/>
</dbReference>
<dbReference type="NCBIfam" id="NF033546">
    <property type="entry name" value="transpos_IS21"/>
    <property type="match status" value="1"/>
</dbReference>
<protein>
    <recommendedName>
        <fullName evidence="2">Integrase catalytic domain-containing protein</fullName>
    </recommendedName>
</protein>
<name>A0A077AV34_9PROT</name>
<dbReference type="InterPro" id="IPR012337">
    <property type="entry name" value="RNaseH-like_sf"/>
</dbReference>
<gene>
    <name evidence="3" type="ORF">ID47_05240</name>
</gene>
<dbReference type="Proteomes" id="UP000028926">
    <property type="component" value="Chromosome"/>
</dbReference>
<reference evidence="3 4" key="1">
    <citation type="submission" date="2014-07" db="EMBL/GenBank/DDBJ databases">
        <title>Comparative genomic insights into amoeba endosymbionts belonging to the families of Holosporaceae and Candidatus Midichloriaceae within Rickettsiales.</title>
        <authorList>
            <person name="Wang Z."/>
            <person name="Wu M."/>
        </authorList>
    </citation>
    <scope>NUCLEOTIDE SEQUENCE [LARGE SCALE GENOMIC DNA]</scope>
    <source>
        <strain evidence="3">PRA3</strain>
    </source>
</reference>
<dbReference type="GO" id="GO:0003676">
    <property type="term" value="F:nucleic acid binding"/>
    <property type="evidence" value="ECO:0007669"/>
    <property type="project" value="InterPro"/>
</dbReference>
<dbReference type="KEGG" id="paca:ID47_05240"/>
<keyword evidence="4" id="KW-1185">Reference proteome</keyword>
<dbReference type="STRING" id="91604.ID47_05240"/>
<dbReference type="InterPro" id="IPR036397">
    <property type="entry name" value="RNaseH_sf"/>
</dbReference>
<dbReference type="EMBL" id="CP008941">
    <property type="protein sequence ID" value="AIK96271.1"/>
    <property type="molecule type" value="Genomic_DNA"/>
</dbReference>
<dbReference type="GO" id="GO:0015074">
    <property type="term" value="P:DNA integration"/>
    <property type="evidence" value="ECO:0007669"/>
    <property type="project" value="InterPro"/>
</dbReference>
<dbReference type="eggNOG" id="COG4584">
    <property type="taxonomic scope" value="Bacteria"/>
</dbReference>
<evidence type="ECO:0000313" key="4">
    <source>
        <dbReference type="Proteomes" id="UP000028926"/>
    </source>
</evidence>
<feature type="domain" description="Integrase catalytic" evidence="2">
    <location>
        <begin position="1"/>
        <end position="143"/>
    </location>
</feature>
<evidence type="ECO:0000256" key="1">
    <source>
        <dbReference type="ARBA" id="ARBA00009277"/>
    </source>
</evidence>
<organism evidence="3 4">
    <name type="scientific">Candidatus Odyssella acanthamoebae</name>
    <dbReference type="NCBI Taxonomy" id="91604"/>
    <lineage>
        <taxon>Bacteria</taxon>
        <taxon>Pseudomonadati</taxon>
        <taxon>Pseudomonadota</taxon>
        <taxon>Alphaproteobacteria</taxon>
        <taxon>Holosporales</taxon>
        <taxon>Candidatus Paracaedibacteraceae</taxon>
        <taxon>Candidatus Odyssella</taxon>
    </lineage>
</organism>
<dbReference type="InterPro" id="IPR054353">
    <property type="entry name" value="IstA-like_C"/>
</dbReference>
<dbReference type="SUPFAM" id="SSF53098">
    <property type="entry name" value="Ribonuclease H-like"/>
    <property type="match status" value="1"/>
</dbReference>
<evidence type="ECO:0000313" key="3">
    <source>
        <dbReference type="EMBL" id="AIK96271.1"/>
    </source>
</evidence>
<accession>A0A077AV34</accession>
<dbReference type="InterPro" id="IPR001584">
    <property type="entry name" value="Integrase_cat-core"/>
</dbReference>
<proteinExistence type="inferred from homology"/>
<dbReference type="HOGENOM" id="CLU_020626_11_2_5"/>
<dbReference type="Pfam" id="PF22483">
    <property type="entry name" value="Mu-transpos_C_2"/>
    <property type="match status" value="1"/>
</dbReference>
<dbReference type="PANTHER" id="PTHR35004">
    <property type="entry name" value="TRANSPOSASE RV3428C-RELATED"/>
    <property type="match status" value="1"/>
</dbReference>
<dbReference type="AlphaFoldDB" id="A0A077AV34"/>
<sequence>MVLSHSRYRFVRFVFRQDVATWIDCHSRAFHFFGGVPETVMLDNLKAGVVSANIYDPIFNRSYGELERHYGFVCDPNKVRTAQHKGRVERSVTIVRQQLLAGRTFKDIEQANIAALHWCRHEIATRVTRTTGHTPWELFTSQEKATLKPLPATDYECAVWQELKVHQDHHVVFQGSYYSVPTPYIGQMVGLRAGKRMVEIYVNNQKIKSHIRCQSRGQWMTDPQDYPTNKQAFLSKDKEYCVQQAQQIGPFTTQFLETILKAPTMIGQRKAQAVLRLAIEHGNARLVSACQRSIAFDNYTYRTLKKILVHKYEEQLYQPVPCVLGHQTSYIRSAHEFVPLQGVSQ</sequence>
<evidence type="ECO:0000259" key="2">
    <source>
        <dbReference type="PROSITE" id="PS50994"/>
    </source>
</evidence>
<dbReference type="PROSITE" id="PS50994">
    <property type="entry name" value="INTEGRASE"/>
    <property type="match status" value="1"/>
</dbReference>
<comment type="similarity">
    <text evidence="1">Belongs to the transposase IS21/IS408/IS1162 family.</text>
</comment>
<dbReference type="Gene3D" id="3.30.420.10">
    <property type="entry name" value="Ribonuclease H-like superfamily/Ribonuclease H"/>
    <property type="match status" value="1"/>
</dbReference>